<evidence type="ECO:0000313" key="2">
    <source>
        <dbReference type="Proteomes" id="UP000007305"/>
    </source>
</evidence>
<sequence>MGARRWMGEEYGAWPDEAVRSKGALVAWNREWWCLGGCELGSGTPAGEEHSAPGAEVWGALAGGQQGLIHQVVSGGIHYMNIHVYIHFLYTMCFLSGEVVKLEF</sequence>
<dbReference type="Gramene" id="Zm00001eb340120_T001">
    <property type="protein sequence ID" value="Zm00001eb340120_P001"/>
    <property type="gene ID" value="Zm00001eb340120"/>
</dbReference>
<reference evidence="1" key="3">
    <citation type="submission" date="2021-05" db="UniProtKB">
        <authorList>
            <consortium name="EnsemblPlants"/>
        </authorList>
    </citation>
    <scope>IDENTIFICATION</scope>
    <source>
        <strain evidence="1">cv. B73</strain>
    </source>
</reference>
<name>A0A804QM20_MAIZE</name>
<keyword evidence="2" id="KW-1185">Reference proteome</keyword>
<reference evidence="1" key="2">
    <citation type="submission" date="2019-07" db="EMBL/GenBank/DDBJ databases">
        <authorList>
            <person name="Seetharam A."/>
            <person name="Woodhouse M."/>
            <person name="Cannon E."/>
        </authorList>
    </citation>
    <scope>NUCLEOTIDE SEQUENCE [LARGE SCALE GENOMIC DNA]</scope>
    <source>
        <strain evidence="1">cv. B73</strain>
    </source>
</reference>
<dbReference type="InParanoid" id="A0A804QM20"/>
<dbReference type="Proteomes" id="UP000007305">
    <property type="component" value="Chromosome 8"/>
</dbReference>
<protein>
    <submittedName>
        <fullName evidence="1">Uncharacterized protein</fullName>
    </submittedName>
</protein>
<proteinExistence type="predicted"/>
<dbReference type="EnsemblPlants" id="Zm00001eb340120_T001">
    <property type="protein sequence ID" value="Zm00001eb340120_P001"/>
    <property type="gene ID" value="Zm00001eb340120"/>
</dbReference>
<dbReference type="AlphaFoldDB" id="A0A804QM20"/>
<reference evidence="2" key="1">
    <citation type="journal article" date="2009" name="Science">
        <title>The B73 maize genome: complexity, diversity, and dynamics.</title>
        <authorList>
            <person name="Schnable P.S."/>
            <person name="Ware D."/>
            <person name="Fulton R.S."/>
            <person name="Stein J.C."/>
            <person name="Wei F."/>
            <person name="Pasternak S."/>
            <person name="Liang C."/>
            <person name="Zhang J."/>
            <person name="Fulton L."/>
            <person name="Graves T.A."/>
            <person name="Minx P."/>
            <person name="Reily A.D."/>
            <person name="Courtney L."/>
            <person name="Kruchowski S.S."/>
            <person name="Tomlinson C."/>
            <person name="Strong C."/>
            <person name="Delehaunty K."/>
            <person name="Fronick C."/>
            <person name="Courtney B."/>
            <person name="Rock S.M."/>
            <person name="Belter E."/>
            <person name="Du F."/>
            <person name="Kim K."/>
            <person name="Abbott R.M."/>
            <person name="Cotton M."/>
            <person name="Levy A."/>
            <person name="Marchetto P."/>
            <person name="Ochoa K."/>
            <person name="Jackson S.M."/>
            <person name="Gillam B."/>
            <person name="Chen W."/>
            <person name="Yan L."/>
            <person name="Higginbotham J."/>
            <person name="Cardenas M."/>
            <person name="Waligorski J."/>
            <person name="Applebaum E."/>
            <person name="Phelps L."/>
            <person name="Falcone J."/>
            <person name="Kanchi K."/>
            <person name="Thane T."/>
            <person name="Scimone A."/>
            <person name="Thane N."/>
            <person name="Henke J."/>
            <person name="Wang T."/>
            <person name="Ruppert J."/>
            <person name="Shah N."/>
            <person name="Rotter K."/>
            <person name="Hodges J."/>
            <person name="Ingenthron E."/>
            <person name="Cordes M."/>
            <person name="Kohlberg S."/>
            <person name="Sgro J."/>
            <person name="Delgado B."/>
            <person name="Mead K."/>
            <person name="Chinwalla A."/>
            <person name="Leonard S."/>
            <person name="Crouse K."/>
            <person name="Collura K."/>
            <person name="Kudrna D."/>
            <person name="Currie J."/>
            <person name="He R."/>
            <person name="Angelova A."/>
            <person name="Rajasekar S."/>
            <person name="Mueller T."/>
            <person name="Lomeli R."/>
            <person name="Scara G."/>
            <person name="Ko A."/>
            <person name="Delaney K."/>
            <person name="Wissotski M."/>
            <person name="Lopez G."/>
            <person name="Campos D."/>
            <person name="Braidotti M."/>
            <person name="Ashley E."/>
            <person name="Golser W."/>
            <person name="Kim H."/>
            <person name="Lee S."/>
            <person name="Lin J."/>
            <person name="Dujmic Z."/>
            <person name="Kim W."/>
            <person name="Talag J."/>
            <person name="Zuccolo A."/>
            <person name="Fan C."/>
            <person name="Sebastian A."/>
            <person name="Kramer M."/>
            <person name="Spiegel L."/>
            <person name="Nascimento L."/>
            <person name="Zutavern T."/>
            <person name="Miller B."/>
            <person name="Ambroise C."/>
            <person name="Muller S."/>
            <person name="Spooner W."/>
            <person name="Narechania A."/>
            <person name="Ren L."/>
            <person name="Wei S."/>
            <person name="Kumari S."/>
            <person name="Faga B."/>
            <person name="Levy M.J."/>
            <person name="McMahan L."/>
            <person name="Van Buren P."/>
            <person name="Vaughn M.W."/>
            <person name="Ying K."/>
            <person name="Yeh C.-T."/>
            <person name="Emrich S.J."/>
            <person name="Jia Y."/>
            <person name="Kalyanaraman A."/>
            <person name="Hsia A.-P."/>
            <person name="Barbazuk W.B."/>
            <person name="Baucom R.S."/>
            <person name="Brutnell T.P."/>
            <person name="Carpita N.C."/>
            <person name="Chaparro C."/>
            <person name="Chia J.-M."/>
            <person name="Deragon J.-M."/>
            <person name="Estill J.C."/>
            <person name="Fu Y."/>
            <person name="Jeddeloh J.A."/>
            <person name="Han Y."/>
            <person name="Lee H."/>
            <person name="Li P."/>
            <person name="Lisch D.R."/>
            <person name="Liu S."/>
            <person name="Liu Z."/>
            <person name="Nagel D.H."/>
            <person name="McCann M.C."/>
            <person name="SanMiguel P."/>
            <person name="Myers A.M."/>
            <person name="Nettleton D."/>
            <person name="Nguyen J."/>
            <person name="Penning B.W."/>
            <person name="Ponnala L."/>
            <person name="Schneider K.L."/>
            <person name="Schwartz D.C."/>
            <person name="Sharma A."/>
            <person name="Soderlund C."/>
            <person name="Springer N.M."/>
            <person name="Sun Q."/>
            <person name="Wang H."/>
            <person name="Waterman M."/>
            <person name="Westerman R."/>
            <person name="Wolfgruber T.K."/>
            <person name="Yang L."/>
            <person name="Yu Y."/>
            <person name="Zhang L."/>
            <person name="Zhou S."/>
            <person name="Zhu Q."/>
            <person name="Bennetzen J.L."/>
            <person name="Dawe R.K."/>
            <person name="Jiang J."/>
            <person name="Jiang N."/>
            <person name="Presting G.G."/>
            <person name="Wessler S.R."/>
            <person name="Aluru S."/>
            <person name="Martienssen R.A."/>
            <person name="Clifton S.W."/>
            <person name="McCombie W.R."/>
            <person name="Wing R.A."/>
            <person name="Wilson R.K."/>
        </authorList>
    </citation>
    <scope>NUCLEOTIDE SEQUENCE [LARGE SCALE GENOMIC DNA]</scope>
    <source>
        <strain evidence="2">cv. B73</strain>
    </source>
</reference>
<organism evidence="1 2">
    <name type="scientific">Zea mays</name>
    <name type="common">Maize</name>
    <dbReference type="NCBI Taxonomy" id="4577"/>
    <lineage>
        <taxon>Eukaryota</taxon>
        <taxon>Viridiplantae</taxon>
        <taxon>Streptophyta</taxon>
        <taxon>Embryophyta</taxon>
        <taxon>Tracheophyta</taxon>
        <taxon>Spermatophyta</taxon>
        <taxon>Magnoliopsida</taxon>
        <taxon>Liliopsida</taxon>
        <taxon>Poales</taxon>
        <taxon>Poaceae</taxon>
        <taxon>PACMAD clade</taxon>
        <taxon>Panicoideae</taxon>
        <taxon>Andropogonodae</taxon>
        <taxon>Andropogoneae</taxon>
        <taxon>Tripsacinae</taxon>
        <taxon>Zea</taxon>
    </lineage>
</organism>
<accession>A0A804QM20</accession>
<evidence type="ECO:0000313" key="1">
    <source>
        <dbReference type="EnsemblPlants" id="Zm00001eb340120_P001"/>
    </source>
</evidence>